<keyword evidence="3" id="KW-1185">Reference proteome</keyword>
<proteinExistence type="predicted"/>
<evidence type="ECO:0000313" key="3">
    <source>
        <dbReference type="Proteomes" id="UP001244207"/>
    </source>
</evidence>
<dbReference type="EMBL" id="JAHMHS010000021">
    <property type="protein sequence ID" value="KAK1727825.1"/>
    <property type="molecule type" value="Genomic_DNA"/>
</dbReference>
<dbReference type="GeneID" id="85396703"/>
<dbReference type="AlphaFoldDB" id="A0AAD8UWW8"/>
<protein>
    <submittedName>
        <fullName evidence="2">Uncharacterized protein</fullName>
    </submittedName>
</protein>
<dbReference type="RefSeq" id="XP_060367880.1">
    <property type="nucleotide sequence ID" value="XM_060512805.1"/>
</dbReference>
<sequence>MDPITIVTVVIGAVGTLMTAFKELEEIRSTRQKRKADLDAGGPAPHAEFEASIQISSLANRLFSRLSRKDSSSKNEKFIKELLELRKDIATLLDELGNATLSNVSICPQIQTNTTAIEVDDKNIDSWTKRAMKIKRKLENLITSAEPVNGEPGIIPLEHSGILSNRQFCYGAILCQHGQADAKVLATQNNKGDHSSPQSQFICIHCNLEVGYYDSVGVSRKGAPFKTSDLLVSCHLMACDKNLRAFYRCLACHLAQKQLDFYTAEALTAHMETHPGFSFLPPKLEAASEQAVKQDMELFLKAEVPSLQSTANTQSSLSDEDGTTAISSQSSHIFGERPMSFGFGNSDDIPVEERIFSPMTPASPTFSSLSMGHPQDEEPNIVLQHSNSQNAATNLLPPRHAPPPIPDPRRSGVASPRTAKPTPMSQHLPRHDDMHRRRQFNADSGPGVEASYSNGTSGQSARI</sequence>
<reference evidence="2" key="1">
    <citation type="submission" date="2021-12" db="EMBL/GenBank/DDBJ databases">
        <title>Comparative genomics, transcriptomics and evolutionary studies reveal genomic signatures of adaptation to plant cell wall in hemibiotrophic fungi.</title>
        <authorList>
            <consortium name="DOE Joint Genome Institute"/>
            <person name="Baroncelli R."/>
            <person name="Diaz J.F."/>
            <person name="Benocci T."/>
            <person name="Peng M."/>
            <person name="Battaglia E."/>
            <person name="Haridas S."/>
            <person name="Andreopoulos W."/>
            <person name="Labutti K."/>
            <person name="Pangilinan J."/>
            <person name="Floch G.L."/>
            <person name="Makela M.R."/>
            <person name="Henrissat B."/>
            <person name="Grigoriev I.V."/>
            <person name="Crouch J.A."/>
            <person name="De Vries R.P."/>
            <person name="Sukno S.A."/>
            <person name="Thon M.R."/>
        </authorList>
    </citation>
    <scope>NUCLEOTIDE SEQUENCE</scope>
    <source>
        <strain evidence="2">CBS 112980</strain>
    </source>
</reference>
<evidence type="ECO:0000256" key="1">
    <source>
        <dbReference type="SAM" id="MobiDB-lite"/>
    </source>
</evidence>
<feature type="compositionally biased region" description="Polar residues" evidence="1">
    <location>
        <begin position="360"/>
        <end position="370"/>
    </location>
</feature>
<organism evidence="2 3">
    <name type="scientific">Glomerella acutata</name>
    <name type="common">Colletotrichum acutatum</name>
    <dbReference type="NCBI Taxonomy" id="27357"/>
    <lineage>
        <taxon>Eukaryota</taxon>
        <taxon>Fungi</taxon>
        <taxon>Dikarya</taxon>
        <taxon>Ascomycota</taxon>
        <taxon>Pezizomycotina</taxon>
        <taxon>Sordariomycetes</taxon>
        <taxon>Hypocreomycetidae</taxon>
        <taxon>Glomerellales</taxon>
        <taxon>Glomerellaceae</taxon>
        <taxon>Colletotrichum</taxon>
        <taxon>Colletotrichum acutatum species complex</taxon>
    </lineage>
</organism>
<comment type="caution">
    <text evidence="2">The sequence shown here is derived from an EMBL/GenBank/DDBJ whole genome shotgun (WGS) entry which is preliminary data.</text>
</comment>
<dbReference type="Proteomes" id="UP001244207">
    <property type="component" value="Unassembled WGS sequence"/>
</dbReference>
<feature type="region of interest" description="Disordered" evidence="1">
    <location>
        <begin position="392"/>
        <end position="463"/>
    </location>
</feature>
<gene>
    <name evidence="2" type="ORF">BDZ83DRAFT_728481</name>
</gene>
<feature type="region of interest" description="Disordered" evidence="1">
    <location>
        <begin position="358"/>
        <end position="378"/>
    </location>
</feature>
<accession>A0AAD8UWW8</accession>
<feature type="compositionally biased region" description="Polar residues" evidence="1">
    <location>
        <begin position="451"/>
        <end position="463"/>
    </location>
</feature>
<feature type="region of interest" description="Disordered" evidence="1">
    <location>
        <begin position="309"/>
        <end position="331"/>
    </location>
</feature>
<name>A0AAD8UWW8_GLOAC</name>
<evidence type="ECO:0000313" key="2">
    <source>
        <dbReference type="EMBL" id="KAK1727825.1"/>
    </source>
</evidence>